<dbReference type="PANTHER" id="PTHR30055:SF220">
    <property type="entry name" value="TETR-FAMILY REGULATORY PROTEIN"/>
    <property type="match status" value="1"/>
</dbReference>
<dbReference type="Pfam" id="PF00440">
    <property type="entry name" value="TetR_N"/>
    <property type="match status" value="1"/>
</dbReference>
<keyword evidence="1" id="KW-0805">Transcription regulation</keyword>
<gene>
    <name evidence="6" type="ORF">ACFOUW_25445</name>
</gene>
<dbReference type="Proteomes" id="UP001595699">
    <property type="component" value="Unassembled WGS sequence"/>
</dbReference>
<organism evidence="6 7">
    <name type="scientific">Tenggerimyces flavus</name>
    <dbReference type="NCBI Taxonomy" id="1708749"/>
    <lineage>
        <taxon>Bacteria</taxon>
        <taxon>Bacillati</taxon>
        <taxon>Actinomycetota</taxon>
        <taxon>Actinomycetes</taxon>
        <taxon>Propionibacteriales</taxon>
        <taxon>Nocardioidaceae</taxon>
        <taxon>Tenggerimyces</taxon>
    </lineage>
</organism>
<reference evidence="7" key="1">
    <citation type="journal article" date="2019" name="Int. J. Syst. Evol. Microbiol.">
        <title>The Global Catalogue of Microorganisms (GCM) 10K type strain sequencing project: providing services to taxonomists for standard genome sequencing and annotation.</title>
        <authorList>
            <consortium name="The Broad Institute Genomics Platform"/>
            <consortium name="The Broad Institute Genome Sequencing Center for Infectious Disease"/>
            <person name="Wu L."/>
            <person name="Ma J."/>
        </authorList>
    </citation>
    <scope>NUCLEOTIDE SEQUENCE [LARGE SCALE GENOMIC DNA]</scope>
    <source>
        <strain evidence="7">CGMCC 4.7241</strain>
    </source>
</reference>
<keyword evidence="2 4" id="KW-0238">DNA-binding</keyword>
<evidence type="ECO:0000256" key="1">
    <source>
        <dbReference type="ARBA" id="ARBA00023015"/>
    </source>
</evidence>
<accession>A0ABV7YKF7</accession>
<evidence type="ECO:0000313" key="7">
    <source>
        <dbReference type="Proteomes" id="UP001595699"/>
    </source>
</evidence>
<dbReference type="RefSeq" id="WP_205114958.1">
    <property type="nucleotide sequence ID" value="NZ_JAFBCM010000001.1"/>
</dbReference>
<evidence type="ECO:0000256" key="2">
    <source>
        <dbReference type="ARBA" id="ARBA00023125"/>
    </source>
</evidence>
<comment type="caution">
    <text evidence="6">The sequence shown here is derived from an EMBL/GenBank/DDBJ whole genome shotgun (WGS) entry which is preliminary data.</text>
</comment>
<keyword evidence="3" id="KW-0804">Transcription</keyword>
<name>A0ABV7YKF7_9ACTN</name>
<dbReference type="PROSITE" id="PS50977">
    <property type="entry name" value="HTH_TETR_2"/>
    <property type="match status" value="1"/>
</dbReference>
<feature type="DNA-binding region" description="H-T-H motif" evidence="4">
    <location>
        <begin position="32"/>
        <end position="51"/>
    </location>
</feature>
<dbReference type="Gene3D" id="1.10.357.10">
    <property type="entry name" value="Tetracycline Repressor, domain 2"/>
    <property type="match status" value="1"/>
</dbReference>
<keyword evidence="7" id="KW-1185">Reference proteome</keyword>
<dbReference type="PANTHER" id="PTHR30055">
    <property type="entry name" value="HTH-TYPE TRANSCRIPTIONAL REGULATOR RUTR"/>
    <property type="match status" value="1"/>
</dbReference>
<dbReference type="InterPro" id="IPR025996">
    <property type="entry name" value="MT1864/Rv1816-like_C"/>
</dbReference>
<evidence type="ECO:0000256" key="4">
    <source>
        <dbReference type="PROSITE-ProRule" id="PRU00335"/>
    </source>
</evidence>
<dbReference type="InterPro" id="IPR001647">
    <property type="entry name" value="HTH_TetR"/>
</dbReference>
<dbReference type="EMBL" id="JBHRZH010000023">
    <property type="protein sequence ID" value="MFC3764205.1"/>
    <property type="molecule type" value="Genomic_DNA"/>
</dbReference>
<feature type="domain" description="HTH tetR-type" evidence="5">
    <location>
        <begin position="9"/>
        <end position="69"/>
    </location>
</feature>
<evidence type="ECO:0000313" key="6">
    <source>
        <dbReference type="EMBL" id="MFC3764205.1"/>
    </source>
</evidence>
<dbReference type="InterPro" id="IPR050109">
    <property type="entry name" value="HTH-type_TetR-like_transc_reg"/>
</dbReference>
<sequence>MPARPYHHGDLRTALLDRAEQTVRDKGVEALSLRELARDIGVSHAAPSRHFKDKQALLDALAQAGFDRLSGALERANAVEGGIRERMHATARAYVDFAVEDAALLELMYARKHEAGASPELVSSAFRLGEPLLELIRDAQQAGEIREGPVEVVALALFASIHGYAALSVSGILPPDWAVRNGLDEIVETVTRGLRP</sequence>
<dbReference type="SUPFAM" id="SSF48498">
    <property type="entry name" value="Tetracyclin repressor-like, C-terminal domain"/>
    <property type="match status" value="1"/>
</dbReference>
<dbReference type="InterPro" id="IPR036271">
    <property type="entry name" value="Tet_transcr_reg_TetR-rel_C_sf"/>
</dbReference>
<dbReference type="InterPro" id="IPR009057">
    <property type="entry name" value="Homeodomain-like_sf"/>
</dbReference>
<evidence type="ECO:0000256" key="3">
    <source>
        <dbReference type="ARBA" id="ARBA00023163"/>
    </source>
</evidence>
<dbReference type="Pfam" id="PF13305">
    <property type="entry name" value="TetR_C_33"/>
    <property type="match status" value="1"/>
</dbReference>
<dbReference type="SUPFAM" id="SSF46689">
    <property type="entry name" value="Homeodomain-like"/>
    <property type="match status" value="1"/>
</dbReference>
<protein>
    <submittedName>
        <fullName evidence="6">TetR/AcrR family transcriptional regulator</fullName>
    </submittedName>
</protein>
<proteinExistence type="predicted"/>
<evidence type="ECO:0000259" key="5">
    <source>
        <dbReference type="PROSITE" id="PS50977"/>
    </source>
</evidence>